<dbReference type="Proteomes" id="UP001152523">
    <property type="component" value="Unassembled WGS sequence"/>
</dbReference>
<dbReference type="AlphaFoldDB" id="A0AAV0ESQ9"/>
<evidence type="ECO:0000256" key="2">
    <source>
        <dbReference type="SAM" id="SignalP"/>
    </source>
</evidence>
<proteinExistence type="predicted"/>
<sequence length="111" mass="12090">MTVVAAIACVVGKGLAEACCITVICPRPVQTSSDQTSPDQTSSDQTRPDQIWIVIKIQRNQTLPDQNRPVQTKPDQQITVQVKTSFVTRGRIRESGLLQGDELLGAILETS</sequence>
<keyword evidence="4" id="KW-1185">Reference proteome</keyword>
<feature type="signal peptide" evidence="2">
    <location>
        <begin position="1"/>
        <end position="16"/>
    </location>
</feature>
<gene>
    <name evidence="3" type="ORF">CEPIT_LOCUS27443</name>
</gene>
<dbReference type="EMBL" id="CAMAPF010000942">
    <property type="protein sequence ID" value="CAH9126318.1"/>
    <property type="molecule type" value="Genomic_DNA"/>
</dbReference>
<feature type="chain" id="PRO_5043807334" evidence="2">
    <location>
        <begin position="17"/>
        <end position="111"/>
    </location>
</feature>
<comment type="caution">
    <text evidence="3">The sequence shown here is derived from an EMBL/GenBank/DDBJ whole genome shotgun (WGS) entry which is preliminary data.</text>
</comment>
<feature type="compositionally biased region" description="Low complexity" evidence="1">
    <location>
        <begin position="30"/>
        <end position="45"/>
    </location>
</feature>
<accession>A0AAV0ESQ9</accession>
<evidence type="ECO:0000313" key="4">
    <source>
        <dbReference type="Proteomes" id="UP001152523"/>
    </source>
</evidence>
<keyword evidence="2" id="KW-0732">Signal</keyword>
<reference evidence="3" key="1">
    <citation type="submission" date="2022-07" db="EMBL/GenBank/DDBJ databases">
        <authorList>
            <person name="Macas J."/>
            <person name="Novak P."/>
            <person name="Neumann P."/>
        </authorList>
    </citation>
    <scope>NUCLEOTIDE SEQUENCE</scope>
</reference>
<protein>
    <submittedName>
        <fullName evidence="3">Uncharacterized protein</fullName>
    </submittedName>
</protein>
<feature type="region of interest" description="Disordered" evidence="1">
    <location>
        <begin position="29"/>
        <end position="48"/>
    </location>
</feature>
<evidence type="ECO:0000313" key="3">
    <source>
        <dbReference type="EMBL" id="CAH9126318.1"/>
    </source>
</evidence>
<organism evidence="3 4">
    <name type="scientific">Cuscuta epithymum</name>
    <dbReference type="NCBI Taxonomy" id="186058"/>
    <lineage>
        <taxon>Eukaryota</taxon>
        <taxon>Viridiplantae</taxon>
        <taxon>Streptophyta</taxon>
        <taxon>Embryophyta</taxon>
        <taxon>Tracheophyta</taxon>
        <taxon>Spermatophyta</taxon>
        <taxon>Magnoliopsida</taxon>
        <taxon>eudicotyledons</taxon>
        <taxon>Gunneridae</taxon>
        <taxon>Pentapetalae</taxon>
        <taxon>asterids</taxon>
        <taxon>lamiids</taxon>
        <taxon>Solanales</taxon>
        <taxon>Convolvulaceae</taxon>
        <taxon>Cuscuteae</taxon>
        <taxon>Cuscuta</taxon>
        <taxon>Cuscuta subgen. Cuscuta</taxon>
    </lineage>
</organism>
<evidence type="ECO:0000256" key="1">
    <source>
        <dbReference type="SAM" id="MobiDB-lite"/>
    </source>
</evidence>
<name>A0AAV0ESQ9_9ASTE</name>